<organism evidence="5 6">
    <name type="scientific">Protea cynaroides</name>
    <dbReference type="NCBI Taxonomy" id="273540"/>
    <lineage>
        <taxon>Eukaryota</taxon>
        <taxon>Viridiplantae</taxon>
        <taxon>Streptophyta</taxon>
        <taxon>Embryophyta</taxon>
        <taxon>Tracheophyta</taxon>
        <taxon>Spermatophyta</taxon>
        <taxon>Magnoliopsida</taxon>
        <taxon>Proteales</taxon>
        <taxon>Proteaceae</taxon>
        <taxon>Protea</taxon>
    </lineage>
</organism>
<dbReference type="PANTHER" id="PTHR31791:SF49">
    <property type="entry name" value="INACTIVE PROTEIN FRIGIDA"/>
    <property type="match status" value="1"/>
</dbReference>
<evidence type="ECO:0000256" key="3">
    <source>
        <dbReference type="ARBA" id="ARBA00023089"/>
    </source>
</evidence>
<keyword evidence="4" id="KW-0217">Developmental protein</keyword>
<dbReference type="InterPro" id="IPR012474">
    <property type="entry name" value="Frigida"/>
</dbReference>
<dbReference type="EMBL" id="JAMYWD010000009">
    <property type="protein sequence ID" value="KAJ4961444.1"/>
    <property type="molecule type" value="Genomic_DNA"/>
</dbReference>
<sequence length="608" mass="66902">MATTSSDSAAVGRQEGGLPIATAAARFLEEERRELSLLKKLDELQGLSSALSTFRCRWDELQKHLAFIQNTIEVRITRSYKETPLRLPSPLPPVVVLAVDDLTAGSANSPLPDSAGLSGRDFTRVSFPSGETAKDSSRSELESLCETMGSRGLRKYIASRLSDVAKLREEAPAALKRAPNPAKLVLDCIGRFYLQGSKAFTRDSPMISARQTSVLMLEFFLLAGCVENGIDALVKEEAEIAAVAWRKRLINEGGVCKAHSVDARGLLLFIGCYGIPSLFGHEDLGDLIRLSSSREIADALRRSRFLLERVPDVIQGMVKKRMHIEAFDVACTFGVEEKFPPQKILTTFLRESKEIWKRTRRDAQGSPAPLKEANERQLAVLKSLIKCLEDHKMDPMEILAGWHINDQITNLEKEIADLEKKIHEKANLKRKAGEFESSKMFRTQEVRRPWPTTNVSLQEHPTILVPQNQRTVSLTGDNSSNDGFLTRGFLSTGPFSGIGGALLGGDGVGQRAANVVGPSGWYGDEAFNNSSVQNCFLDPASSGKGFFRLQPSLEQGFTSPTVVKQGSGSNLYRFADTVLEGDSYYHDGSCTGITIPSSMHVHHSSFQR</sequence>
<protein>
    <recommendedName>
        <fullName evidence="4">FRIGIDA-like protein</fullName>
    </recommendedName>
</protein>
<evidence type="ECO:0000313" key="5">
    <source>
        <dbReference type="EMBL" id="KAJ4961444.1"/>
    </source>
</evidence>
<evidence type="ECO:0000256" key="1">
    <source>
        <dbReference type="ARBA" id="ARBA00008956"/>
    </source>
</evidence>
<dbReference type="Proteomes" id="UP001141806">
    <property type="component" value="Unassembled WGS sequence"/>
</dbReference>
<dbReference type="GO" id="GO:0009908">
    <property type="term" value="P:flower development"/>
    <property type="evidence" value="ECO:0007669"/>
    <property type="project" value="UniProtKB-KW"/>
</dbReference>
<evidence type="ECO:0000256" key="4">
    <source>
        <dbReference type="RuleBase" id="RU364012"/>
    </source>
</evidence>
<keyword evidence="3 4" id="KW-0287">Flowering</keyword>
<dbReference type="GO" id="GO:0030154">
    <property type="term" value="P:cell differentiation"/>
    <property type="evidence" value="ECO:0007669"/>
    <property type="project" value="UniProtKB-KW"/>
</dbReference>
<proteinExistence type="inferred from homology"/>
<gene>
    <name evidence="5" type="ORF">NE237_021354</name>
</gene>
<evidence type="ECO:0000313" key="6">
    <source>
        <dbReference type="Proteomes" id="UP001141806"/>
    </source>
</evidence>
<evidence type="ECO:0000256" key="2">
    <source>
        <dbReference type="ARBA" id="ARBA00022782"/>
    </source>
</evidence>
<dbReference type="AlphaFoldDB" id="A0A9Q0K2I7"/>
<keyword evidence="6" id="KW-1185">Reference proteome</keyword>
<accession>A0A9Q0K2I7</accession>
<dbReference type="OrthoDB" id="776053at2759"/>
<comment type="similarity">
    <text evidence="1 4">Belongs to the Frigida family.</text>
</comment>
<keyword evidence="2 4" id="KW-0221">Differentiation</keyword>
<reference evidence="5" key="1">
    <citation type="journal article" date="2023" name="Plant J.">
        <title>The genome of the king protea, Protea cynaroides.</title>
        <authorList>
            <person name="Chang J."/>
            <person name="Duong T.A."/>
            <person name="Schoeman C."/>
            <person name="Ma X."/>
            <person name="Roodt D."/>
            <person name="Barker N."/>
            <person name="Li Z."/>
            <person name="Van de Peer Y."/>
            <person name="Mizrachi E."/>
        </authorList>
    </citation>
    <scope>NUCLEOTIDE SEQUENCE</scope>
    <source>
        <tissue evidence="5">Young leaves</tissue>
    </source>
</reference>
<dbReference type="PANTHER" id="PTHR31791">
    <property type="entry name" value="FRIGIDA-LIKE PROTEIN 3-RELATED"/>
    <property type="match status" value="1"/>
</dbReference>
<comment type="caution">
    <text evidence="5">The sequence shown here is derived from an EMBL/GenBank/DDBJ whole genome shotgun (WGS) entry which is preliminary data.</text>
</comment>
<name>A0A9Q0K2I7_9MAGN</name>
<dbReference type="Pfam" id="PF07899">
    <property type="entry name" value="Frigida"/>
    <property type="match status" value="1"/>
</dbReference>